<organism evidence="6 7">
    <name type="scientific">Rhodohalobacter barkolensis</name>
    <dbReference type="NCBI Taxonomy" id="2053187"/>
    <lineage>
        <taxon>Bacteria</taxon>
        <taxon>Pseudomonadati</taxon>
        <taxon>Balneolota</taxon>
        <taxon>Balneolia</taxon>
        <taxon>Balneolales</taxon>
        <taxon>Balneolaceae</taxon>
        <taxon>Rhodohalobacter</taxon>
    </lineage>
</organism>
<dbReference type="SUPFAM" id="SSF53659">
    <property type="entry name" value="Isocitrate/Isopropylmalate dehydrogenase-like"/>
    <property type="match status" value="1"/>
</dbReference>
<protein>
    <submittedName>
        <fullName evidence="6">Phosphate acetyltransferase</fullName>
    </submittedName>
</protein>
<name>A0A2N0VKR5_9BACT</name>
<sequence length="330" mass="35227">MSLIESIREKASTLKKRVVLPEAEKDIRVLKAAATLAGMGLAKPILLGEKSKIELLAKEGDLDLPESVDIFPYSGSEFDDEKFTYFQKKLAHKNPSAEQLTEISQNSLFTAGWMLDTGRADAAVAGSVASTGEVIISSLRTVGVAEGSELVSSAFLMEMPGGDVFTYADCAVVPYPDSNQLASIAIDAGDTHRLLTGEDPAIAFLSFSTKGSAKHEKVELVQEAFQLAKRKKPDWNMDGELQFDTAFVPEVAARKAPSSEVGGNANVFIFPNLDAGNIAYKITERLAGATATGPILQGLSKPYMDLSRGCSVDDIVNTACVASLISQKSL</sequence>
<evidence type="ECO:0000256" key="1">
    <source>
        <dbReference type="ARBA" id="ARBA00000705"/>
    </source>
</evidence>
<evidence type="ECO:0000256" key="2">
    <source>
        <dbReference type="ARBA" id="ARBA00005656"/>
    </source>
</evidence>
<evidence type="ECO:0000313" key="7">
    <source>
        <dbReference type="Proteomes" id="UP000233398"/>
    </source>
</evidence>
<dbReference type="AlphaFoldDB" id="A0A2N0VKR5"/>
<evidence type="ECO:0000256" key="3">
    <source>
        <dbReference type="ARBA" id="ARBA00022679"/>
    </source>
</evidence>
<feature type="domain" description="Phosphate acetyl/butaryl transferase" evidence="5">
    <location>
        <begin position="3"/>
        <end position="322"/>
    </location>
</feature>
<dbReference type="RefSeq" id="WP_101072074.1">
    <property type="nucleotide sequence ID" value="NZ_PISP01000001.1"/>
</dbReference>
<dbReference type="GO" id="GO:0008959">
    <property type="term" value="F:phosphate acetyltransferase activity"/>
    <property type="evidence" value="ECO:0007669"/>
    <property type="project" value="UniProtKB-EC"/>
</dbReference>
<dbReference type="OrthoDB" id="9805787at2"/>
<comment type="similarity">
    <text evidence="2">Belongs to the phosphate acetyltransferase and butyryltransferase family.</text>
</comment>
<dbReference type="InterPro" id="IPR002505">
    <property type="entry name" value="PTA_PTB"/>
</dbReference>
<dbReference type="Gene3D" id="3.40.50.10750">
    <property type="entry name" value="Isocitrate/Isopropylmalate dehydrogenase-like"/>
    <property type="match status" value="1"/>
</dbReference>
<dbReference type="InterPro" id="IPR042113">
    <property type="entry name" value="P_AcTrfase_dom1"/>
</dbReference>
<dbReference type="InterPro" id="IPR050500">
    <property type="entry name" value="Phos_Acetyltrans/Butyryltrans"/>
</dbReference>
<dbReference type="InterPro" id="IPR042112">
    <property type="entry name" value="P_AcTrfase_dom2"/>
</dbReference>
<keyword evidence="3 6" id="KW-0808">Transferase</keyword>
<dbReference type="InterPro" id="IPR012147">
    <property type="entry name" value="P_Ac_Bu_trans"/>
</dbReference>
<evidence type="ECO:0000256" key="4">
    <source>
        <dbReference type="ARBA" id="ARBA00023315"/>
    </source>
</evidence>
<reference evidence="6 7" key="1">
    <citation type="submission" date="2017-11" db="EMBL/GenBank/DDBJ databases">
        <title>Rhodohalobacter 15182 sp. nov., isolated from a salt lake.</title>
        <authorList>
            <person name="Han S."/>
        </authorList>
    </citation>
    <scope>NUCLEOTIDE SEQUENCE [LARGE SCALE GENOMIC DNA]</scope>
    <source>
        <strain evidence="6 7">15182</strain>
    </source>
</reference>
<proteinExistence type="inferred from homology"/>
<keyword evidence="7" id="KW-1185">Reference proteome</keyword>
<keyword evidence="4" id="KW-0012">Acyltransferase</keyword>
<gene>
    <name evidence="6" type="ORF">CWD77_04805</name>
</gene>
<dbReference type="Gene3D" id="3.40.50.10950">
    <property type="match status" value="1"/>
</dbReference>
<comment type="caution">
    <text evidence="6">The sequence shown here is derived from an EMBL/GenBank/DDBJ whole genome shotgun (WGS) entry which is preliminary data.</text>
</comment>
<dbReference type="Proteomes" id="UP000233398">
    <property type="component" value="Unassembled WGS sequence"/>
</dbReference>
<dbReference type="Pfam" id="PF01515">
    <property type="entry name" value="PTA_PTB"/>
    <property type="match status" value="1"/>
</dbReference>
<evidence type="ECO:0000259" key="5">
    <source>
        <dbReference type="Pfam" id="PF01515"/>
    </source>
</evidence>
<dbReference type="NCBIfam" id="NF007233">
    <property type="entry name" value="PRK09653.1"/>
    <property type="match status" value="1"/>
</dbReference>
<accession>A0A2N0VKR5</accession>
<dbReference type="EMBL" id="PISP01000001">
    <property type="protein sequence ID" value="PKD44786.1"/>
    <property type="molecule type" value="Genomic_DNA"/>
</dbReference>
<comment type="catalytic activity">
    <reaction evidence="1">
        <text>acetyl-CoA + phosphate = acetyl phosphate + CoA</text>
        <dbReference type="Rhea" id="RHEA:19521"/>
        <dbReference type="ChEBI" id="CHEBI:22191"/>
        <dbReference type="ChEBI" id="CHEBI:43474"/>
        <dbReference type="ChEBI" id="CHEBI:57287"/>
        <dbReference type="ChEBI" id="CHEBI:57288"/>
        <dbReference type="EC" id="2.3.1.8"/>
    </reaction>
</comment>
<dbReference type="PIRSF" id="PIRSF000428">
    <property type="entry name" value="P_Ac_trans"/>
    <property type="match status" value="1"/>
</dbReference>
<evidence type="ECO:0000313" key="6">
    <source>
        <dbReference type="EMBL" id="PKD44786.1"/>
    </source>
</evidence>
<dbReference type="PANTHER" id="PTHR43356:SF3">
    <property type="entry name" value="PHOSPHATE ACETYLTRANSFERASE"/>
    <property type="match status" value="1"/>
</dbReference>
<dbReference type="PANTHER" id="PTHR43356">
    <property type="entry name" value="PHOSPHATE ACETYLTRANSFERASE"/>
    <property type="match status" value="1"/>
</dbReference>